<dbReference type="EMBL" id="CAFBNE010000034">
    <property type="protein sequence ID" value="CAB4947134.1"/>
    <property type="molecule type" value="Genomic_DNA"/>
</dbReference>
<feature type="compositionally biased region" description="Polar residues" evidence="1">
    <location>
        <begin position="327"/>
        <end position="337"/>
    </location>
</feature>
<proteinExistence type="predicted"/>
<name>A0A6J7JY73_9ZZZZ</name>
<gene>
    <name evidence="2" type="ORF">UFOPK3772_01304</name>
</gene>
<accession>A0A6J7JY73</accession>
<organism evidence="2">
    <name type="scientific">freshwater metagenome</name>
    <dbReference type="NCBI Taxonomy" id="449393"/>
    <lineage>
        <taxon>unclassified sequences</taxon>
        <taxon>metagenomes</taxon>
        <taxon>ecological metagenomes</taxon>
    </lineage>
</organism>
<feature type="region of interest" description="Disordered" evidence="1">
    <location>
        <begin position="327"/>
        <end position="349"/>
    </location>
</feature>
<dbReference type="InterPro" id="IPR011200">
    <property type="entry name" value="UCP012608"/>
</dbReference>
<dbReference type="AlphaFoldDB" id="A0A6J7JY73"/>
<evidence type="ECO:0000313" key="2">
    <source>
        <dbReference type="EMBL" id="CAB4947134.1"/>
    </source>
</evidence>
<reference evidence="2" key="1">
    <citation type="submission" date="2020-05" db="EMBL/GenBank/DDBJ databases">
        <authorList>
            <person name="Chiriac C."/>
            <person name="Salcher M."/>
            <person name="Ghai R."/>
            <person name="Kavagutti S V."/>
        </authorList>
    </citation>
    <scope>NUCLEOTIDE SEQUENCE</scope>
</reference>
<evidence type="ECO:0000256" key="1">
    <source>
        <dbReference type="SAM" id="MobiDB-lite"/>
    </source>
</evidence>
<protein>
    <submittedName>
        <fullName evidence="2">Unannotated protein</fullName>
    </submittedName>
</protein>
<dbReference type="Pfam" id="PF10094">
    <property type="entry name" value="DUF2332"/>
    <property type="match status" value="1"/>
</dbReference>
<sequence>MMRDDEVVPLESQLDWQERYCRAAGSPTSAEILRAVIDDLDGPRALASVLPTHTRFGDLIGLRIMAAVHLLAIERLAPSVAIFAPTLGGVAPSRGTNPDRATSEFHEAVVEAITVNAEMVATAITEVPQTNEVGRSRLLRIALSMIGGDVRLFEFGASAGLNLRADHLPGEPTLESGPMPRVIERRGCDLNPIDPTTTPGRARLTSYVWMDDIDRFERLRGALRVAAEIPASVVTQDAAGFVSGLELNAGSTTVLWHSSMWGYLPESTRARIHEGIERLGGAASSESPLWHVAWEPIADDRDRHELTVQVWNGTPGSGVARTLATGTTHGGQITLTGGDSDPGGRQASE</sequence>